<dbReference type="KEGG" id="abas:ACPOL_6350"/>
<dbReference type="AlphaFoldDB" id="A0A2Z5GA52"/>
<keyword evidence="1" id="KW-0645">Protease</keyword>
<evidence type="ECO:0000313" key="2">
    <source>
        <dbReference type="Proteomes" id="UP000253606"/>
    </source>
</evidence>
<keyword evidence="2" id="KW-1185">Reference proteome</keyword>
<sequence length="82" mass="9373">MHTHYNRMNAKFSRSRLFTSTVPSTRYRPIPSDREQIFFYFNYHHHTAADTLDKHHLAENAAVIAETACALADASTPAPRAK</sequence>
<reference evidence="1 2" key="1">
    <citation type="journal article" date="2018" name="Front. Microbiol.">
        <title>Hydrolytic Capabilities as a Key to Environmental Success: Chitinolytic and Cellulolytic Acidobacteria From Acidic Sub-arctic Soils and Boreal Peatlands.</title>
        <authorList>
            <person name="Belova S.E."/>
            <person name="Ravin N.V."/>
            <person name="Pankratov T.A."/>
            <person name="Rakitin A.L."/>
            <person name="Ivanova A.A."/>
            <person name="Beletsky A.V."/>
            <person name="Mardanov A.V."/>
            <person name="Sinninghe Damste J.S."/>
            <person name="Dedysh S.N."/>
        </authorList>
    </citation>
    <scope>NUCLEOTIDE SEQUENCE [LARGE SCALE GENOMIC DNA]</scope>
    <source>
        <strain evidence="1 2">SBC82</strain>
    </source>
</reference>
<dbReference type="EMBL" id="CP030840">
    <property type="protein sequence ID" value="AXC15584.1"/>
    <property type="molecule type" value="Genomic_DNA"/>
</dbReference>
<protein>
    <submittedName>
        <fullName evidence="1">Aminopeptidase</fullName>
    </submittedName>
</protein>
<proteinExistence type="predicted"/>
<keyword evidence="1" id="KW-0031">Aminopeptidase</keyword>
<organism evidence="1 2">
    <name type="scientific">Acidisarcina polymorpha</name>
    <dbReference type="NCBI Taxonomy" id="2211140"/>
    <lineage>
        <taxon>Bacteria</taxon>
        <taxon>Pseudomonadati</taxon>
        <taxon>Acidobacteriota</taxon>
        <taxon>Terriglobia</taxon>
        <taxon>Terriglobales</taxon>
        <taxon>Acidobacteriaceae</taxon>
        <taxon>Acidisarcina</taxon>
    </lineage>
</organism>
<accession>A0A2Z5GA52</accession>
<dbReference type="Proteomes" id="UP000253606">
    <property type="component" value="Chromosome"/>
</dbReference>
<keyword evidence="1" id="KW-0378">Hydrolase</keyword>
<evidence type="ECO:0000313" key="1">
    <source>
        <dbReference type="EMBL" id="AXC15584.1"/>
    </source>
</evidence>
<name>A0A2Z5GA52_9BACT</name>
<dbReference type="GO" id="GO:0004177">
    <property type="term" value="F:aminopeptidase activity"/>
    <property type="evidence" value="ECO:0007669"/>
    <property type="project" value="UniProtKB-KW"/>
</dbReference>
<gene>
    <name evidence="1" type="ORF">ACPOL_6350</name>
</gene>